<keyword evidence="8" id="KW-1185">Reference proteome</keyword>
<dbReference type="PANTHER" id="PTHR46743:SF2">
    <property type="entry name" value="TEICHOIC ACIDS EXPORT ATP-BINDING PROTEIN TAGH"/>
    <property type="match status" value="1"/>
</dbReference>
<dbReference type="STRING" id="76114.ebA1593"/>
<reference evidence="7 8" key="1">
    <citation type="journal article" date="2005" name="Arch. Microbiol.">
        <title>The genome sequence of an anaerobic aromatic-degrading denitrifying bacterium, strain EbN1.</title>
        <authorList>
            <person name="Rabus R."/>
            <person name="Kube M."/>
            <person name="Heider J."/>
            <person name="Beck A."/>
            <person name="Heitmann K."/>
            <person name="Widdel F."/>
            <person name="Reinhardt R."/>
        </authorList>
    </citation>
    <scope>NUCLEOTIDE SEQUENCE [LARGE SCALE GENOMIC DNA]</scope>
    <source>
        <strain evidence="7 8">EbN1</strain>
    </source>
</reference>
<dbReference type="GO" id="GO:0016020">
    <property type="term" value="C:membrane"/>
    <property type="evidence" value="ECO:0007669"/>
    <property type="project" value="InterPro"/>
</dbReference>
<dbReference type="EMBL" id="CR555306">
    <property type="protein sequence ID" value="CAI06992.1"/>
    <property type="molecule type" value="Genomic_DNA"/>
</dbReference>
<dbReference type="InterPro" id="IPR027417">
    <property type="entry name" value="P-loop_NTPase"/>
</dbReference>
<dbReference type="InterPro" id="IPR050683">
    <property type="entry name" value="Bact_Polysacc_Export_ATP-bd"/>
</dbReference>
<dbReference type="CDD" id="cd03220">
    <property type="entry name" value="ABC_KpsT_Wzt"/>
    <property type="match status" value="1"/>
</dbReference>
<dbReference type="AlphaFoldDB" id="Q5P6R9"/>
<dbReference type="KEGG" id="eba:ebA1593"/>
<protein>
    <submittedName>
        <fullName evidence="7">ABC-2 transporter hydrophilic component</fullName>
    </submittedName>
</protein>
<comment type="similarity">
    <text evidence="1">Belongs to the ABC transporter superfamily.</text>
</comment>
<dbReference type="CDD" id="cd10147">
    <property type="entry name" value="Wzt_C-like"/>
    <property type="match status" value="1"/>
</dbReference>
<dbReference type="InterPro" id="IPR003439">
    <property type="entry name" value="ABC_transporter-like_ATP-bd"/>
</dbReference>
<evidence type="ECO:0000313" key="8">
    <source>
        <dbReference type="Proteomes" id="UP000006552"/>
    </source>
</evidence>
<dbReference type="Pfam" id="PF00005">
    <property type="entry name" value="ABC_tran"/>
    <property type="match status" value="1"/>
</dbReference>
<dbReference type="Gene3D" id="3.40.50.300">
    <property type="entry name" value="P-loop containing nucleotide triphosphate hydrolases"/>
    <property type="match status" value="1"/>
</dbReference>
<keyword evidence="2" id="KW-0813">Transport</keyword>
<dbReference type="Proteomes" id="UP000006552">
    <property type="component" value="Chromosome"/>
</dbReference>
<evidence type="ECO:0000256" key="5">
    <source>
        <dbReference type="ARBA" id="ARBA00022840"/>
    </source>
</evidence>
<name>Q5P6R9_AROAE</name>
<evidence type="ECO:0000256" key="2">
    <source>
        <dbReference type="ARBA" id="ARBA00022448"/>
    </source>
</evidence>
<keyword evidence="3" id="KW-0472">Membrane</keyword>
<evidence type="ECO:0000256" key="4">
    <source>
        <dbReference type="ARBA" id="ARBA00022741"/>
    </source>
</evidence>
<sequence length="483" mass="52754">MDVARKGDSIVGMSTIDGEVIRVRGLGKCYETYAAPHHRLLDLLWRGPHRRARHFWSLRDLSFSVRRGEAIGIIGRNGAGKSTLLQLLCGTLDPTEGQVQVRGRVAALLELGAGFNPEFTGIENVYLNAAILGLSRAQIDARLADILAFAEIGDFVHEPVKHYSSGMFLRLAFAVVAHVDADVLIVDEALAVGDALFAQKCMRFLREFRSRGVLLLVSHDIPSVTSLCDRALWLEHGSLRMAGTAKDVTEAYLEAVYAERQEIAGLRPNEGGAGSDMARPATEGDLLAHDARRDLLIHSNLRNDLEILPFDGEARGFGTGHVRVNWVGIRDHAERPLAWLVGGEEVMLEVRFEAFAQAADLIVGFMFKDRLGQVLFGENTYLACLDATPVFEAGMQGAARFAFRLPYLPSGEYAISVGIAAGTQEHHVQHHWVHDALVIRCVASHVTHGLLGVPMTSIQLQVVHDGGNLEVDRESATAGACHD</sequence>
<dbReference type="GO" id="GO:0140359">
    <property type="term" value="F:ABC-type transporter activity"/>
    <property type="evidence" value="ECO:0007669"/>
    <property type="project" value="InterPro"/>
</dbReference>
<dbReference type="GO" id="GO:0016887">
    <property type="term" value="F:ATP hydrolysis activity"/>
    <property type="evidence" value="ECO:0007669"/>
    <property type="project" value="InterPro"/>
</dbReference>
<evidence type="ECO:0000256" key="1">
    <source>
        <dbReference type="ARBA" id="ARBA00005417"/>
    </source>
</evidence>
<keyword evidence="5" id="KW-0067">ATP-binding</keyword>
<evidence type="ECO:0000259" key="6">
    <source>
        <dbReference type="PROSITE" id="PS50893"/>
    </source>
</evidence>
<proteinExistence type="inferred from homology"/>
<accession>Q5P6R9</accession>
<dbReference type="GO" id="GO:0005524">
    <property type="term" value="F:ATP binding"/>
    <property type="evidence" value="ECO:0007669"/>
    <property type="project" value="UniProtKB-KW"/>
</dbReference>
<dbReference type="Pfam" id="PF14524">
    <property type="entry name" value="Wzt_C"/>
    <property type="match status" value="1"/>
</dbReference>
<feature type="domain" description="ABC transporter" evidence="6">
    <location>
        <begin position="38"/>
        <end position="261"/>
    </location>
</feature>
<dbReference type="SMART" id="SM00382">
    <property type="entry name" value="AAA"/>
    <property type="match status" value="1"/>
</dbReference>
<dbReference type="InterPro" id="IPR029439">
    <property type="entry name" value="Wzt_C"/>
</dbReference>
<dbReference type="eggNOG" id="COG1134">
    <property type="taxonomic scope" value="Bacteria"/>
</dbReference>
<dbReference type="PROSITE" id="PS50893">
    <property type="entry name" value="ABC_TRANSPORTER_2"/>
    <property type="match status" value="1"/>
</dbReference>
<dbReference type="Gene3D" id="2.70.50.60">
    <property type="entry name" value="abc- transporter (atp binding component) like domain"/>
    <property type="match status" value="1"/>
</dbReference>
<gene>
    <name evidence="7" type="ORF">ebA1593</name>
</gene>
<dbReference type="SUPFAM" id="SSF52540">
    <property type="entry name" value="P-loop containing nucleoside triphosphate hydrolases"/>
    <property type="match status" value="1"/>
</dbReference>
<dbReference type="HOGENOM" id="CLU_000604_101_0_4"/>
<organism evidence="7 8">
    <name type="scientific">Aromatoleum aromaticum (strain DSM 19018 / LMG 30748 / EbN1)</name>
    <name type="common">Azoarcus sp. (strain EbN1)</name>
    <dbReference type="NCBI Taxonomy" id="76114"/>
    <lineage>
        <taxon>Bacteria</taxon>
        <taxon>Pseudomonadati</taxon>
        <taxon>Pseudomonadota</taxon>
        <taxon>Betaproteobacteria</taxon>
        <taxon>Rhodocyclales</taxon>
        <taxon>Rhodocyclaceae</taxon>
        <taxon>Aromatoleum</taxon>
    </lineage>
</organism>
<dbReference type="PANTHER" id="PTHR46743">
    <property type="entry name" value="TEICHOIC ACIDS EXPORT ATP-BINDING PROTEIN TAGH"/>
    <property type="match status" value="1"/>
</dbReference>
<evidence type="ECO:0000256" key="3">
    <source>
        <dbReference type="ARBA" id="ARBA00022475"/>
    </source>
</evidence>
<keyword evidence="3" id="KW-1003">Cell membrane</keyword>
<dbReference type="InterPro" id="IPR015860">
    <property type="entry name" value="ABC_transpr_TagH-like"/>
</dbReference>
<evidence type="ECO:0000313" key="7">
    <source>
        <dbReference type="EMBL" id="CAI06992.1"/>
    </source>
</evidence>
<keyword evidence="4" id="KW-0547">Nucleotide-binding</keyword>
<dbReference type="InterPro" id="IPR003593">
    <property type="entry name" value="AAA+_ATPase"/>
</dbReference>